<sequence length="35" mass="3880">MEEAPCVVCGRPADVRVNRTLESMTVAGRQFKESL</sequence>
<name>A0A0F9EWG1_9ZZZZ</name>
<accession>A0A0F9EWG1</accession>
<feature type="non-terminal residue" evidence="1">
    <location>
        <position position="35"/>
    </location>
</feature>
<comment type="caution">
    <text evidence="1">The sequence shown here is derived from an EMBL/GenBank/DDBJ whole genome shotgun (WGS) entry which is preliminary data.</text>
</comment>
<proteinExistence type="predicted"/>
<protein>
    <submittedName>
        <fullName evidence="1">Uncharacterized protein</fullName>
    </submittedName>
</protein>
<dbReference type="AlphaFoldDB" id="A0A0F9EWG1"/>
<dbReference type="EMBL" id="LAZR01035193">
    <property type="protein sequence ID" value="KKL28168.1"/>
    <property type="molecule type" value="Genomic_DNA"/>
</dbReference>
<reference evidence="1" key="1">
    <citation type="journal article" date="2015" name="Nature">
        <title>Complex archaea that bridge the gap between prokaryotes and eukaryotes.</title>
        <authorList>
            <person name="Spang A."/>
            <person name="Saw J.H."/>
            <person name="Jorgensen S.L."/>
            <person name="Zaremba-Niedzwiedzka K."/>
            <person name="Martijn J."/>
            <person name="Lind A.E."/>
            <person name="van Eijk R."/>
            <person name="Schleper C."/>
            <person name="Guy L."/>
            <person name="Ettema T.J."/>
        </authorList>
    </citation>
    <scope>NUCLEOTIDE SEQUENCE</scope>
</reference>
<organism evidence="1">
    <name type="scientific">marine sediment metagenome</name>
    <dbReference type="NCBI Taxonomy" id="412755"/>
    <lineage>
        <taxon>unclassified sequences</taxon>
        <taxon>metagenomes</taxon>
        <taxon>ecological metagenomes</taxon>
    </lineage>
</organism>
<gene>
    <name evidence="1" type="ORF">LCGC14_2377800</name>
</gene>
<evidence type="ECO:0000313" key="1">
    <source>
        <dbReference type="EMBL" id="KKL28168.1"/>
    </source>
</evidence>